<dbReference type="InterPro" id="IPR011006">
    <property type="entry name" value="CheY-like_superfamily"/>
</dbReference>
<dbReference type="PROSITE" id="PS51833">
    <property type="entry name" value="HDOD"/>
    <property type="match status" value="1"/>
</dbReference>
<dbReference type="Pfam" id="PF08668">
    <property type="entry name" value="HDOD"/>
    <property type="match status" value="1"/>
</dbReference>
<organism evidence="6 7">
    <name type="scientific">Anoxynatronum sibiricum</name>
    <dbReference type="NCBI Taxonomy" id="210623"/>
    <lineage>
        <taxon>Bacteria</taxon>
        <taxon>Bacillati</taxon>
        <taxon>Bacillota</taxon>
        <taxon>Clostridia</taxon>
        <taxon>Eubacteriales</taxon>
        <taxon>Clostridiaceae</taxon>
        <taxon>Anoxynatronum</taxon>
    </lineage>
</organism>
<evidence type="ECO:0000259" key="5">
    <source>
        <dbReference type="PROSITE" id="PS51833"/>
    </source>
</evidence>
<dbReference type="PROSITE" id="PS50110">
    <property type="entry name" value="RESPONSE_REGULATORY"/>
    <property type="match status" value="1"/>
</dbReference>
<dbReference type="InterPro" id="IPR001789">
    <property type="entry name" value="Sig_transdc_resp-reg_receiver"/>
</dbReference>
<comment type="function">
    <text evidence="2">May play the central regulatory role in sporulation. It may be an element of the effector pathway responsible for the activation of sporulation genes in response to nutritional stress. Spo0A may act in concert with spo0H (a sigma factor) to control the expression of some genes that are critical to the sporulation process.</text>
</comment>
<keyword evidence="3" id="KW-0597">Phosphoprotein</keyword>
<dbReference type="CDD" id="cd17569">
    <property type="entry name" value="REC_HupR-like"/>
    <property type="match status" value="1"/>
</dbReference>
<protein>
    <recommendedName>
        <fullName evidence="1">Stage 0 sporulation protein A homolog</fullName>
    </recommendedName>
</protein>
<comment type="caution">
    <text evidence="6">The sequence shown here is derived from an EMBL/GenBank/DDBJ whole genome shotgun (WGS) entry which is preliminary data.</text>
</comment>
<dbReference type="InterPro" id="IPR052340">
    <property type="entry name" value="RNase_Y/CdgJ"/>
</dbReference>
<dbReference type="EMBL" id="JBCITM010000005">
    <property type="protein sequence ID" value="MEN1760102.1"/>
    <property type="molecule type" value="Genomic_DNA"/>
</dbReference>
<evidence type="ECO:0000313" key="6">
    <source>
        <dbReference type="EMBL" id="MEN1760102.1"/>
    </source>
</evidence>
<dbReference type="Gene3D" id="1.10.3210.10">
    <property type="entry name" value="Hypothetical protein af1432"/>
    <property type="match status" value="1"/>
</dbReference>
<dbReference type="Pfam" id="PF00072">
    <property type="entry name" value="Response_reg"/>
    <property type="match status" value="1"/>
</dbReference>
<dbReference type="SUPFAM" id="SSF109604">
    <property type="entry name" value="HD-domain/PDEase-like"/>
    <property type="match status" value="1"/>
</dbReference>
<dbReference type="Proteomes" id="UP001407405">
    <property type="component" value="Unassembled WGS sequence"/>
</dbReference>
<feature type="domain" description="Response regulatory" evidence="4">
    <location>
        <begin position="4"/>
        <end position="119"/>
    </location>
</feature>
<feature type="modified residue" description="4-aspartylphosphate" evidence="3">
    <location>
        <position position="53"/>
    </location>
</feature>
<keyword evidence="7" id="KW-1185">Reference proteome</keyword>
<dbReference type="PANTHER" id="PTHR33525:SF4">
    <property type="entry name" value="CYCLIC DI-GMP PHOSPHODIESTERASE CDGJ"/>
    <property type="match status" value="1"/>
</dbReference>
<dbReference type="InterPro" id="IPR013976">
    <property type="entry name" value="HDOD"/>
</dbReference>
<accession>A0ABU9VSG8</accession>
<name>A0ABU9VSG8_9CLOT</name>
<sequence>MNRTILLVDDERQVVRSLERLLMDTDYRVLSALNAQQGLEILEKETINLVMSDMRMPVMDGYEFLNIVKEQYPHVIRIMLSGYSEENVVLKALEDNTVKVYLFKPWKNEELLETLRQIFETYDLLSSSHLLEIINNASFLPTIEDAYWEIIQAMDHESDLSKIASHIEKDSAIASKVLRLANSAYYGARTGSLHKAVTYIGLKHTRHLVMSTAIIGFFQGRHQARSLMHRLWKQAALSHRLYHHLYQHHLNHKMPENNIPAALLHNIGVMFLLGHFGEDYATLLLRADEQKQALEECERQAYGNTHMEAGGYLLSWWNFPFPVVEAALYHHAPFDHRVINTEVTAAVHLVNRYSHQLLGFPQYDGYDDRVFDYLGVNQAHFEKSLESISLEEEA</sequence>
<dbReference type="SUPFAM" id="SSF52172">
    <property type="entry name" value="CheY-like"/>
    <property type="match status" value="1"/>
</dbReference>
<evidence type="ECO:0000259" key="4">
    <source>
        <dbReference type="PROSITE" id="PS50110"/>
    </source>
</evidence>
<dbReference type="PANTHER" id="PTHR33525">
    <property type="match status" value="1"/>
</dbReference>
<dbReference type="RefSeq" id="WP_343185421.1">
    <property type="nucleotide sequence ID" value="NZ_JBCITM010000005.1"/>
</dbReference>
<reference evidence="6 7" key="1">
    <citation type="submission" date="2024-04" db="EMBL/GenBank/DDBJ databases">
        <title>Genome sequencing and metabolic network reconstruction of aminoacids and betaine degradation by Anoxynatronum sibiricum.</title>
        <authorList>
            <person name="Detkova E.N."/>
            <person name="Boltjanskaja Y.V."/>
            <person name="Mardanov A.V."/>
            <person name="Kevbrin V."/>
        </authorList>
    </citation>
    <scope>NUCLEOTIDE SEQUENCE [LARGE SCALE GENOMIC DNA]</scope>
    <source>
        <strain evidence="6 7">Z-7981</strain>
    </source>
</reference>
<evidence type="ECO:0000313" key="7">
    <source>
        <dbReference type="Proteomes" id="UP001407405"/>
    </source>
</evidence>
<evidence type="ECO:0000256" key="1">
    <source>
        <dbReference type="ARBA" id="ARBA00018672"/>
    </source>
</evidence>
<gene>
    <name evidence="6" type="ORF">AAIG11_06440</name>
</gene>
<feature type="domain" description="HDOD" evidence="5">
    <location>
        <begin position="140"/>
        <end position="333"/>
    </location>
</feature>
<dbReference type="SMART" id="SM00448">
    <property type="entry name" value="REC"/>
    <property type="match status" value="1"/>
</dbReference>
<dbReference type="Gene3D" id="3.40.50.2300">
    <property type="match status" value="1"/>
</dbReference>
<evidence type="ECO:0000256" key="3">
    <source>
        <dbReference type="PROSITE-ProRule" id="PRU00169"/>
    </source>
</evidence>
<evidence type="ECO:0000256" key="2">
    <source>
        <dbReference type="ARBA" id="ARBA00024867"/>
    </source>
</evidence>
<proteinExistence type="predicted"/>